<dbReference type="Proteomes" id="UP001144397">
    <property type="component" value="Unassembled WGS sequence"/>
</dbReference>
<dbReference type="PRINTS" id="PR00359">
    <property type="entry name" value="BP450"/>
</dbReference>
<dbReference type="EMBL" id="BSDO01000005">
    <property type="protein sequence ID" value="GLI23677.1"/>
    <property type="molecule type" value="Genomic_DNA"/>
</dbReference>
<dbReference type="GO" id="GO:0020037">
    <property type="term" value="F:heme binding"/>
    <property type="evidence" value="ECO:0007669"/>
    <property type="project" value="InterPro"/>
</dbReference>
<reference evidence="5 7" key="2">
    <citation type="submission" date="2023-07" db="EMBL/GenBank/DDBJ databases">
        <title>Genomic Encyclopedia of Type Strains, Phase IV (KMG-IV): sequencing the most valuable type-strain genomes for metagenomic binning, comparative biology and taxonomic classification.</title>
        <authorList>
            <person name="Goeker M."/>
        </authorList>
    </citation>
    <scope>NUCLEOTIDE SEQUENCE [LARGE SCALE GENOMIC DNA]</scope>
    <source>
        <strain evidence="5 7">DSM 338</strain>
    </source>
</reference>
<evidence type="ECO:0000313" key="5">
    <source>
        <dbReference type="EMBL" id="MDR6335100.1"/>
    </source>
</evidence>
<dbReference type="InterPro" id="IPR036396">
    <property type="entry name" value="Cyt_P450_sf"/>
</dbReference>
<dbReference type="GO" id="GO:0004497">
    <property type="term" value="F:monooxygenase activity"/>
    <property type="evidence" value="ECO:0007669"/>
    <property type="project" value="UniProtKB-KW"/>
</dbReference>
<keyword evidence="7" id="KW-1185">Reference proteome</keyword>
<dbReference type="PANTHER" id="PTHR46696:SF6">
    <property type="entry name" value="P450, PUTATIVE (EUROFUNG)-RELATED"/>
    <property type="match status" value="1"/>
</dbReference>
<dbReference type="GO" id="GO:0005506">
    <property type="term" value="F:iron ion binding"/>
    <property type="evidence" value="ECO:0007669"/>
    <property type="project" value="InterPro"/>
</dbReference>
<dbReference type="InterPro" id="IPR017972">
    <property type="entry name" value="Cyt_P450_CS"/>
</dbReference>
<dbReference type="Pfam" id="PF00067">
    <property type="entry name" value="p450"/>
    <property type="match status" value="1"/>
</dbReference>
<dbReference type="Proteomes" id="UP001245370">
    <property type="component" value="Unassembled WGS sequence"/>
</dbReference>
<dbReference type="GO" id="GO:0016705">
    <property type="term" value="F:oxidoreductase activity, acting on paired donors, with incorporation or reduction of molecular oxygen"/>
    <property type="evidence" value="ECO:0007669"/>
    <property type="project" value="InterPro"/>
</dbReference>
<organism evidence="4 6">
    <name type="scientific">Xanthobacter flavus</name>
    <dbReference type="NCBI Taxonomy" id="281"/>
    <lineage>
        <taxon>Bacteria</taxon>
        <taxon>Pseudomonadati</taxon>
        <taxon>Pseudomonadota</taxon>
        <taxon>Alphaproteobacteria</taxon>
        <taxon>Hyphomicrobiales</taxon>
        <taxon>Xanthobacteraceae</taxon>
        <taxon>Xanthobacter</taxon>
    </lineage>
</organism>
<evidence type="ECO:0000256" key="2">
    <source>
        <dbReference type="ARBA" id="ARBA00010617"/>
    </source>
</evidence>
<dbReference type="EMBL" id="JAVDPY010000006">
    <property type="protein sequence ID" value="MDR6335100.1"/>
    <property type="molecule type" value="Genomic_DNA"/>
</dbReference>
<evidence type="ECO:0000256" key="3">
    <source>
        <dbReference type="RuleBase" id="RU000461"/>
    </source>
</evidence>
<evidence type="ECO:0000313" key="4">
    <source>
        <dbReference type="EMBL" id="GLI23677.1"/>
    </source>
</evidence>
<dbReference type="PANTHER" id="PTHR46696">
    <property type="entry name" value="P450, PUTATIVE (EUROFUNG)-RELATED"/>
    <property type="match status" value="1"/>
</dbReference>
<dbReference type="AlphaFoldDB" id="A0A9W6CQY5"/>
<evidence type="ECO:0000313" key="6">
    <source>
        <dbReference type="Proteomes" id="UP001144397"/>
    </source>
</evidence>
<dbReference type="InterPro" id="IPR001128">
    <property type="entry name" value="Cyt_P450"/>
</dbReference>
<evidence type="ECO:0000256" key="1">
    <source>
        <dbReference type="ARBA" id="ARBA00001971"/>
    </source>
</evidence>
<evidence type="ECO:0000313" key="7">
    <source>
        <dbReference type="Proteomes" id="UP001245370"/>
    </source>
</evidence>
<dbReference type="PROSITE" id="PS00086">
    <property type="entry name" value="CYTOCHROME_P450"/>
    <property type="match status" value="1"/>
</dbReference>
<proteinExistence type="inferred from homology"/>
<name>A0A9W6CQY5_XANFL</name>
<dbReference type="Gene3D" id="1.10.630.10">
    <property type="entry name" value="Cytochrome P450"/>
    <property type="match status" value="1"/>
</dbReference>
<keyword evidence="3" id="KW-0503">Monooxygenase</keyword>
<dbReference type="RefSeq" id="WP_281808529.1">
    <property type="nucleotide sequence ID" value="NZ_BSDO01000005.1"/>
</dbReference>
<dbReference type="GeneID" id="95764132"/>
<keyword evidence="3" id="KW-0479">Metal-binding</keyword>
<comment type="similarity">
    <text evidence="2 3">Belongs to the cytochrome P450 family.</text>
</comment>
<keyword evidence="3" id="KW-0560">Oxidoreductase</keyword>
<sequence length="237" mass="25947">MLFDLVSRIIGERGKEGGRIAAKGLSDYLVRLLDLKAAPGTSASDIVTAIASGSIENRPLTIDEKVSMTRLLLFGGFTTVNIALSSTLFQFTRNPELVQQLRDNPSLITTAVDEFVRLASPGTYLRRTVTADVELGGTQLHPGDQVLLCFGAANRDPTTFSNPDDVQLDRNPNPHVGFGFGAHRCMGSWVGKLEIKVALEELLKRYDRFELDPEGRLEWGSGETQGLTTLPLILHPR</sequence>
<comment type="cofactor">
    <cofactor evidence="1">
        <name>heme</name>
        <dbReference type="ChEBI" id="CHEBI:30413"/>
    </cofactor>
</comment>
<dbReference type="InterPro" id="IPR002397">
    <property type="entry name" value="Cyt_P450_B"/>
</dbReference>
<dbReference type="SUPFAM" id="SSF48264">
    <property type="entry name" value="Cytochrome P450"/>
    <property type="match status" value="1"/>
</dbReference>
<accession>A0A9W6CQY5</accession>
<reference evidence="4" key="1">
    <citation type="submission" date="2022-12" db="EMBL/GenBank/DDBJ databases">
        <title>Reference genome sequencing for broad-spectrum identification of bacterial and archaeal isolates by mass spectrometry.</title>
        <authorList>
            <person name="Sekiguchi Y."/>
            <person name="Tourlousse D.M."/>
        </authorList>
    </citation>
    <scope>NUCLEOTIDE SEQUENCE</scope>
    <source>
        <strain evidence="4">301</strain>
    </source>
</reference>
<protein>
    <submittedName>
        <fullName evidence="5">Cytochrome P450</fullName>
    </submittedName>
</protein>
<keyword evidence="3" id="KW-0349">Heme</keyword>
<comment type="caution">
    <text evidence="4">The sequence shown here is derived from an EMBL/GenBank/DDBJ whole genome shotgun (WGS) entry which is preliminary data.</text>
</comment>
<gene>
    <name evidence="5" type="ORF">GGQ86_003590</name>
    <name evidence="4" type="ORF">XFLAVUS301_33510</name>
</gene>
<keyword evidence="3" id="KW-0408">Iron</keyword>